<feature type="compositionally biased region" description="Polar residues" evidence="1">
    <location>
        <begin position="1299"/>
        <end position="1309"/>
    </location>
</feature>
<feature type="compositionally biased region" description="Polar residues" evidence="1">
    <location>
        <begin position="1317"/>
        <end position="1355"/>
    </location>
</feature>
<feature type="compositionally biased region" description="Basic and acidic residues" evidence="1">
    <location>
        <begin position="484"/>
        <end position="495"/>
    </location>
</feature>
<evidence type="ECO:0000313" key="2">
    <source>
        <dbReference type="Ensembl" id="ENSENLP00000039075.1"/>
    </source>
</evidence>
<dbReference type="OrthoDB" id="9948858at2759"/>
<feature type="region of interest" description="Disordered" evidence="1">
    <location>
        <begin position="72"/>
        <end position="111"/>
    </location>
</feature>
<name>A0A665W5G7_ECHNA</name>
<feature type="compositionally biased region" description="Polar residues" evidence="1">
    <location>
        <begin position="756"/>
        <end position="766"/>
    </location>
</feature>
<feature type="compositionally biased region" description="Basic and acidic residues" evidence="1">
    <location>
        <begin position="580"/>
        <end position="599"/>
    </location>
</feature>
<feature type="compositionally biased region" description="Polar residues" evidence="1">
    <location>
        <begin position="1427"/>
        <end position="1436"/>
    </location>
</feature>
<feature type="compositionally biased region" description="Basic residues" evidence="1">
    <location>
        <begin position="28"/>
        <end position="38"/>
    </location>
</feature>
<feature type="compositionally biased region" description="Basic residues" evidence="1">
    <location>
        <begin position="75"/>
        <end position="92"/>
    </location>
</feature>
<feature type="region of interest" description="Disordered" evidence="1">
    <location>
        <begin position="747"/>
        <end position="769"/>
    </location>
</feature>
<feature type="compositionally biased region" description="Polar residues" evidence="1">
    <location>
        <begin position="264"/>
        <end position="275"/>
    </location>
</feature>
<evidence type="ECO:0000256" key="1">
    <source>
        <dbReference type="SAM" id="MobiDB-lite"/>
    </source>
</evidence>
<dbReference type="Ensembl" id="ENSENLT00000040098.1">
    <property type="protein sequence ID" value="ENSENLP00000039075.1"/>
    <property type="gene ID" value="ENSENLG00000016856.1"/>
</dbReference>
<feature type="region of interest" description="Disordered" evidence="1">
    <location>
        <begin position="1044"/>
        <end position="1116"/>
    </location>
</feature>
<feature type="region of interest" description="Disordered" evidence="1">
    <location>
        <begin position="263"/>
        <end position="286"/>
    </location>
</feature>
<feature type="compositionally biased region" description="Low complexity" evidence="1">
    <location>
        <begin position="657"/>
        <end position="666"/>
    </location>
</feature>
<feature type="compositionally biased region" description="Low complexity" evidence="1">
    <location>
        <begin position="184"/>
        <end position="201"/>
    </location>
</feature>
<evidence type="ECO:0008006" key="4">
    <source>
        <dbReference type="Google" id="ProtNLM"/>
    </source>
</evidence>
<feature type="compositionally biased region" description="Low complexity" evidence="1">
    <location>
        <begin position="430"/>
        <end position="447"/>
    </location>
</feature>
<dbReference type="GO" id="GO:0030154">
    <property type="term" value="P:cell differentiation"/>
    <property type="evidence" value="ECO:0007669"/>
    <property type="project" value="TreeGrafter"/>
</dbReference>
<dbReference type="OMA" id="VVNIFAH"/>
<feature type="region of interest" description="Disordered" evidence="1">
    <location>
        <begin position="988"/>
        <end position="1029"/>
    </location>
</feature>
<dbReference type="PANTHER" id="PTHR23039:SF6">
    <property type="entry name" value="SIMILAR TO MKIAA1522 PROTEIN"/>
    <property type="match status" value="1"/>
</dbReference>
<feature type="compositionally biased region" description="Pro residues" evidence="1">
    <location>
        <begin position="1163"/>
        <end position="1172"/>
    </location>
</feature>
<proteinExistence type="predicted"/>
<feature type="compositionally biased region" description="Polar residues" evidence="1">
    <location>
        <begin position="203"/>
        <end position="218"/>
    </location>
</feature>
<gene>
    <name evidence="2" type="primary">si:dkey-157l19.2</name>
</gene>
<sequence>MSNRDSLGFGDLLPQDVVQVFAQEKQSKRGRKKRRHSLGRALGWLKGKKRKDLGADKKNLGLGPQFDLAMDTHRAGHQGGHKGGQKSGRQTHPHGNSHALPKQLVDDKTPAPPLLQENVFIETSRPKYLEDLHTEALEALKMTQQEDTNHGVEYQDNESTISTMTIQTDGEGGGFMTDSTIPDSSSVVSVQSSVSTRSARSGLTRQGSTFRPLNSGTLKKSEKTKRRRHRKTVAGIPQHVQRELGLDRVGWTMAQAFDEEQFYNGDTDNSPTTDGPKQAAVKQKGGHSNFPEMKVILPLNKDQVEQFNAGHRDDMALLDRLGPGWMTTSNSQKPPSPVMSMSPQAAYMSKIIPNAVLPPSIDVVEISRGQSRSSVRTVSKSSLVLSSPAPSRASSRASSSRTTSSRASTITSASRHNPPHLSDSSCWTNSESSETLVSDSSTISRSSTPRQKRPQDGDASAIEHTVSVHSSHSRPSKCTSNGKLMEKVDMKKDGQFVRSLSVMKPKKAPPPPSRSYSLHNKMKRRSRDLAEVRIRDTSGEENEKNKSRSSKVIDSPGYNADTSSLDDSTGSMSFSPSKSQEVKAEDAAKGEKKDPKDPSQENPVTLHENKLSKIISPSSGYSSQDATSPPLSKQQHNSSPSHKRGLLAKLQKLFPGSSSAASAPSSIPQLEDPENTKSIGDSKSDSVDTIGVNTSVRTLRDLFNIPPHPKVHAPPAPPPEVWAHSRRSVELLLGPPVPDNLYAIIKKNPKDRRQQRQPPSASTEGSVRSLVVERKQKNPAITVDSINGSIHVLERQKVQDKVLWNVQIHKEDNERLTQNVDLKGNGAVPEKDVKVKASDILQGMLLKAAERRGEKLPAVRVEESKMTSTQATEIETHADTLPAISLVHISPCPSPLVSHHPPQPLTQQTAEVVSVKSARAVVSPESSWPPPPPPMAQADRSDEVEFPLLPPPLFGEVGLVMPVEIPPKRPIPGDDISHATTSLGSVVKTGAAQAGPQKSTSSQEIAPQPLNIPPPPPYTAPPPPLEAVSPVTNKKVSLLLKEVFPPPPKEFSPPPLENIPPPLFEVVSPPSTEMSPPPPEEASCPPTEVSPVKLKRSSPTPIQEIPPTTAKDISPPLVIRVSPLPLEEASIPSAEEVPPSSSQEDERQSAVRATLITKLEPPQSIPPPPPLQSLPQLSEQDTDLPRENFQKEAETNPVSSNSILVAPLSIPPPPVIEFLHQSQEVPPNTNDPANSSAPFSLPFEISIPPVPETSPSPGVNIPEPPPLPVQGLSSIKHQPGQVSTENQSQEPIAAHVAQEETTPIVTPSLLQMVKLRSVNNSPEPPKTQDQPQAEVTMRRQQPSNQVSTSSASGETPQKPIRRSLIMTSPPPASPPVVVTSQITLPKSPTIPSSPKKSPPATTVSPSMNLQEAIRLRTAARSKENPISRLSLNSPTSPKDIHKSPSSTASFIFSKSNKKVVIETKASGQNNLEVSSVPKVVGEAELAKKVPPPVAKKPKSKAKENETSEETEQTAGQEAQDESIQDDTEKTNGTAGTVEGGETTST</sequence>
<feature type="region of interest" description="Disordered" evidence="1">
    <location>
        <begin position="170"/>
        <end position="231"/>
    </location>
</feature>
<evidence type="ECO:0000313" key="3">
    <source>
        <dbReference type="Proteomes" id="UP000472264"/>
    </source>
</evidence>
<feature type="compositionally biased region" description="Polar residues" evidence="1">
    <location>
        <begin position="624"/>
        <end position="640"/>
    </location>
</feature>
<feature type="compositionally biased region" description="Low complexity" evidence="1">
    <location>
        <begin position="371"/>
        <end position="415"/>
    </location>
</feature>
<reference evidence="2" key="3">
    <citation type="submission" date="2025-09" db="UniProtKB">
        <authorList>
            <consortium name="Ensembl"/>
        </authorList>
    </citation>
    <scope>IDENTIFICATION</scope>
</reference>
<keyword evidence="3" id="KW-1185">Reference proteome</keyword>
<feature type="compositionally biased region" description="Basic residues" evidence="1">
    <location>
        <begin position="222"/>
        <end position="231"/>
    </location>
</feature>
<feature type="region of interest" description="Disordered" evidence="1">
    <location>
        <begin position="1221"/>
        <end position="1545"/>
    </location>
</feature>
<feature type="compositionally biased region" description="Polar residues" evidence="1">
    <location>
        <begin position="996"/>
        <end position="1005"/>
    </location>
</feature>
<feature type="compositionally biased region" description="Pro residues" evidence="1">
    <location>
        <begin position="1044"/>
        <end position="1063"/>
    </location>
</feature>
<organism evidence="2 3">
    <name type="scientific">Echeneis naucrates</name>
    <name type="common">Live sharksucker</name>
    <dbReference type="NCBI Taxonomy" id="173247"/>
    <lineage>
        <taxon>Eukaryota</taxon>
        <taxon>Metazoa</taxon>
        <taxon>Chordata</taxon>
        <taxon>Craniata</taxon>
        <taxon>Vertebrata</taxon>
        <taxon>Euteleostomi</taxon>
        <taxon>Actinopterygii</taxon>
        <taxon>Neopterygii</taxon>
        <taxon>Teleostei</taxon>
        <taxon>Neoteleostei</taxon>
        <taxon>Acanthomorphata</taxon>
        <taxon>Carangaria</taxon>
        <taxon>Carangiformes</taxon>
        <taxon>Echeneidae</taxon>
        <taxon>Echeneis</taxon>
    </lineage>
</organism>
<feature type="compositionally biased region" description="Low complexity" evidence="1">
    <location>
        <begin position="612"/>
        <end position="623"/>
    </location>
</feature>
<feature type="region of interest" description="Disordered" evidence="1">
    <location>
        <begin position="1129"/>
        <end position="1200"/>
    </location>
</feature>
<dbReference type="InParanoid" id="A0A665W5G7"/>
<feature type="compositionally biased region" description="Basic and acidic residues" evidence="1">
    <location>
        <begin position="527"/>
        <end position="546"/>
    </location>
</feature>
<feature type="region of interest" description="Disordered" evidence="1">
    <location>
        <begin position="23"/>
        <end position="60"/>
    </location>
</feature>
<feature type="compositionally biased region" description="Low complexity" evidence="1">
    <location>
        <begin position="1530"/>
        <end position="1545"/>
    </location>
</feature>
<feature type="compositionally biased region" description="Polar residues" evidence="1">
    <location>
        <begin position="560"/>
        <end position="579"/>
    </location>
</feature>
<feature type="compositionally biased region" description="Low complexity" evidence="1">
    <location>
        <begin position="1375"/>
        <end position="1406"/>
    </location>
</feature>
<dbReference type="FunCoup" id="A0A665W5G7">
    <property type="interactions" value="763"/>
</dbReference>
<protein>
    <recommendedName>
        <fullName evidence="4">KIAA1522</fullName>
    </recommendedName>
</protein>
<feature type="compositionally biased region" description="Polar residues" evidence="1">
    <location>
        <begin position="1221"/>
        <end position="1238"/>
    </location>
</feature>
<dbReference type="PANTHER" id="PTHR23039">
    <property type="entry name" value="NANCE-HORAN SYNDROME PROTEIN"/>
    <property type="match status" value="1"/>
</dbReference>
<reference evidence="2" key="1">
    <citation type="submission" date="2021-04" db="EMBL/GenBank/DDBJ databases">
        <authorList>
            <consortium name="Wellcome Sanger Institute Data Sharing"/>
        </authorList>
    </citation>
    <scope>NUCLEOTIDE SEQUENCE [LARGE SCALE GENOMIC DNA]</scope>
</reference>
<dbReference type="Proteomes" id="UP000472264">
    <property type="component" value="Chromosome 22"/>
</dbReference>
<feature type="region of interest" description="Disordered" evidence="1">
    <location>
        <begin position="367"/>
        <end position="690"/>
    </location>
</feature>
<feature type="compositionally biased region" description="Basic and acidic residues" evidence="1">
    <location>
        <begin position="1183"/>
        <end position="1194"/>
    </location>
</feature>
<feature type="compositionally biased region" description="Polar residues" evidence="1">
    <location>
        <begin position="1271"/>
        <end position="1290"/>
    </location>
</feature>
<reference evidence="2" key="2">
    <citation type="submission" date="2025-08" db="UniProtKB">
        <authorList>
            <consortium name="Ensembl"/>
        </authorList>
    </citation>
    <scope>IDENTIFICATION</scope>
</reference>
<accession>A0A665W5G7</accession>
<feature type="compositionally biased region" description="Pro residues" evidence="1">
    <location>
        <begin position="1010"/>
        <end position="1025"/>
    </location>
</feature>
<feature type="compositionally biased region" description="Polar residues" evidence="1">
    <location>
        <begin position="1443"/>
        <end position="1454"/>
    </location>
</feature>